<evidence type="ECO:0000313" key="2">
    <source>
        <dbReference type="EMBL" id="KAF6726164.1"/>
    </source>
</evidence>
<evidence type="ECO:0000256" key="1">
    <source>
        <dbReference type="SAM" id="MobiDB-lite"/>
    </source>
</evidence>
<organism evidence="2 3">
    <name type="scientific">Oryzias melastigma</name>
    <name type="common">Marine medaka</name>
    <dbReference type="NCBI Taxonomy" id="30732"/>
    <lineage>
        <taxon>Eukaryota</taxon>
        <taxon>Metazoa</taxon>
        <taxon>Chordata</taxon>
        <taxon>Craniata</taxon>
        <taxon>Vertebrata</taxon>
        <taxon>Euteleostomi</taxon>
        <taxon>Actinopterygii</taxon>
        <taxon>Neopterygii</taxon>
        <taxon>Teleostei</taxon>
        <taxon>Neoteleostei</taxon>
        <taxon>Acanthomorphata</taxon>
        <taxon>Ovalentaria</taxon>
        <taxon>Atherinomorphae</taxon>
        <taxon>Beloniformes</taxon>
        <taxon>Adrianichthyidae</taxon>
        <taxon>Oryziinae</taxon>
        <taxon>Oryzias</taxon>
    </lineage>
</organism>
<name>A0A834F9M9_ORYME</name>
<evidence type="ECO:0000313" key="3">
    <source>
        <dbReference type="Proteomes" id="UP000646548"/>
    </source>
</evidence>
<dbReference type="EMBL" id="WKFB01000343">
    <property type="protein sequence ID" value="KAF6726164.1"/>
    <property type="molecule type" value="Genomic_DNA"/>
</dbReference>
<sequence length="70" mass="7753">MFGGNAEGLETLSRFSSGPGRSVRKIPGLQMSLKRSKGFWDIFGTSELPVGDATQRRHNKTFVSERFGSF</sequence>
<protein>
    <submittedName>
        <fullName evidence="2">Uncharacterized protein</fullName>
    </submittedName>
</protein>
<gene>
    <name evidence="2" type="ORF">FQA47_006411</name>
</gene>
<proteinExistence type="predicted"/>
<dbReference type="AlphaFoldDB" id="A0A834F9M9"/>
<comment type="caution">
    <text evidence="2">The sequence shown here is derived from an EMBL/GenBank/DDBJ whole genome shotgun (WGS) entry which is preliminary data.</text>
</comment>
<accession>A0A834F9M9</accession>
<dbReference type="Proteomes" id="UP000646548">
    <property type="component" value="Unassembled WGS sequence"/>
</dbReference>
<reference evidence="2" key="1">
    <citation type="journal article" name="BMC Genomics">
        <title>Long-read sequencing and de novo genome assembly of marine medaka (Oryzias melastigma).</title>
        <authorList>
            <person name="Liang P."/>
            <person name="Saqib H.S.A."/>
            <person name="Ni X."/>
            <person name="Shen Y."/>
        </authorList>
    </citation>
    <scope>NUCLEOTIDE SEQUENCE</scope>
    <source>
        <strain evidence="2">Bigg-433</strain>
    </source>
</reference>
<feature type="region of interest" description="Disordered" evidence="1">
    <location>
        <begin position="1"/>
        <end position="23"/>
    </location>
</feature>